<gene>
    <name evidence="1" type="ORF">HNQ39_003656</name>
</gene>
<protein>
    <recommendedName>
        <fullName evidence="3">SHOCT domain-containing protein</fullName>
    </recommendedName>
</protein>
<evidence type="ECO:0000313" key="1">
    <source>
        <dbReference type="EMBL" id="MBB6051846.1"/>
    </source>
</evidence>
<dbReference type="Proteomes" id="UP000520814">
    <property type="component" value="Unassembled WGS sequence"/>
</dbReference>
<name>A0A7W9SSE2_ARMRO</name>
<evidence type="ECO:0000313" key="2">
    <source>
        <dbReference type="Proteomes" id="UP000520814"/>
    </source>
</evidence>
<dbReference type="AlphaFoldDB" id="A0A7W9SSE2"/>
<dbReference type="RefSeq" id="WP_184199692.1">
    <property type="nucleotide sequence ID" value="NZ_JACHGW010000003.1"/>
</dbReference>
<organism evidence="1 2">
    <name type="scientific">Armatimonas rosea</name>
    <dbReference type="NCBI Taxonomy" id="685828"/>
    <lineage>
        <taxon>Bacteria</taxon>
        <taxon>Bacillati</taxon>
        <taxon>Armatimonadota</taxon>
        <taxon>Armatimonadia</taxon>
        <taxon>Armatimonadales</taxon>
        <taxon>Armatimonadaceae</taxon>
        <taxon>Armatimonas</taxon>
    </lineage>
</organism>
<sequence length="157" mass="16651">MSQGFSDDALAHAKAALEHGNGKMAQFSHPELGGSGQWMPGMVMIGDAFNQPLKARVLALFTELASQLQAPPAPVSTPITWWPAALGMPSQAGGQNALAYAHFPNAHCLAVRREKTVTLYDTRGHSVTGISAQNDQLTVQTAAGLSFLAEMLPKREA</sequence>
<keyword evidence="2" id="KW-1185">Reference proteome</keyword>
<evidence type="ECO:0008006" key="3">
    <source>
        <dbReference type="Google" id="ProtNLM"/>
    </source>
</evidence>
<proteinExistence type="predicted"/>
<accession>A0A7W9SSE2</accession>
<dbReference type="EMBL" id="JACHGW010000003">
    <property type="protein sequence ID" value="MBB6051846.1"/>
    <property type="molecule type" value="Genomic_DNA"/>
</dbReference>
<reference evidence="1 2" key="1">
    <citation type="submission" date="2020-08" db="EMBL/GenBank/DDBJ databases">
        <title>Genomic Encyclopedia of Type Strains, Phase IV (KMG-IV): sequencing the most valuable type-strain genomes for metagenomic binning, comparative biology and taxonomic classification.</title>
        <authorList>
            <person name="Goeker M."/>
        </authorList>
    </citation>
    <scope>NUCLEOTIDE SEQUENCE [LARGE SCALE GENOMIC DNA]</scope>
    <source>
        <strain evidence="1 2">DSM 23562</strain>
    </source>
</reference>
<comment type="caution">
    <text evidence="1">The sequence shown here is derived from an EMBL/GenBank/DDBJ whole genome shotgun (WGS) entry which is preliminary data.</text>
</comment>